<feature type="domain" description="RNA polymerase sigma-70 region 2" evidence="7">
    <location>
        <begin position="20"/>
        <end position="82"/>
    </location>
</feature>
<proteinExistence type="inferred from homology"/>
<accession>A0A7M2WW56</accession>
<dbReference type="InterPro" id="IPR013324">
    <property type="entry name" value="RNA_pol_sigma_r3/r4-like"/>
</dbReference>
<dbReference type="InterPro" id="IPR007627">
    <property type="entry name" value="RNA_pol_sigma70_r2"/>
</dbReference>
<dbReference type="NCBIfam" id="TIGR02937">
    <property type="entry name" value="sigma70-ECF"/>
    <property type="match status" value="1"/>
</dbReference>
<dbReference type="Pfam" id="PF04542">
    <property type="entry name" value="Sigma70_r2"/>
    <property type="match status" value="1"/>
</dbReference>
<keyword evidence="4 6" id="KW-0238">DNA-binding</keyword>
<dbReference type="KEGG" id="hbs:IPV69_27000"/>
<dbReference type="Gene3D" id="1.10.1740.10">
    <property type="match status" value="1"/>
</dbReference>
<dbReference type="Proteomes" id="UP000593765">
    <property type="component" value="Chromosome"/>
</dbReference>
<dbReference type="GO" id="GO:0016987">
    <property type="term" value="F:sigma factor activity"/>
    <property type="evidence" value="ECO:0007669"/>
    <property type="project" value="UniProtKB-KW"/>
</dbReference>
<dbReference type="InterPro" id="IPR036388">
    <property type="entry name" value="WH-like_DNA-bd_sf"/>
</dbReference>
<dbReference type="GO" id="GO:0006352">
    <property type="term" value="P:DNA-templated transcription initiation"/>
    <property type="evidence" value="ECO:0007669"/>
    <property type="project" value="InterPro"/>
</dbReference>
<keyword evidence="3 6" id="KW-0731">Sigma factor</keyword>
<dbReference type="InterPro" id="IPR039425">
    <property type="entry name" value="RNA_pol_sigma-70-like"/>
</dbReference>
<name>A0A7M2WW56_9BACT</name>
<dbReference type="Gene3D" id="1.10.10.10">
    <property type="entry name" value="Winged helix-like DNA-binding domain superfamily/Winged helix DNA-binding domain"/>
    <property type="match status" value="1"/>
</dbReference>
<evidence type="ECO:0000313" key="10">
    <source>
        <dbReference type="Proteomes" id="UP000593765"/>
    </source>
</evidence>
<dbReference type="SUPFAM" id="SSF88659">
    <property type="entry name" value="Sigma3 and sigma4 domains of RNA polymerase sigma factors"/>
    <property type="match status" value="1"/>
</dbReference>
<keyword evidence="2 6" id="KW-0805">Transcription regulation</keyword>
<evidence type="ECO:0000259" key="8">
    <source>
        <dbReference type="Pfam" id="PF08281"/>
    </source>
</evidence>
<sequence>MKLATTNTVATERFYALVWPHLQNVLRTAKLICRDEVEAEDLAQETMLKAYRRIDCLREDDRVRPWLMAILRNTHIDRTRVHKHHELSLDEMEWDPAEADEQCWTEPKDCWDDPDSAIDGFSDSHVITAIKKLPRDIRWTLLLVDVEGMQDAEAAKVLDVPVGTVKSRLHRGRHMLRATLYPLARDLHLAV</sequence>
<dbReference type="Pfam" id="PF08281">
    <property type="entry name" value="Sigma70_r4_2"/>
    <property type="match status" value="1"/>
</dbReference>
<organism evidence="9 10">
    <name type="scientific">Humisphaera borealis</name>
    <dbReference type="NCBI Taxonomy" id="2807512"/>
    <lineage>
        <taxon>Bacteria</taxon>
        <taxon>Pseudomonadati</taxon>
        <taxon>Planctomycetota</taxon>
        <taxon>Phycisphaerae</taxon>
        <taxon>Tepidisphaerales</taxon>
        <taxon>Tepidisphaeraceae</taxon>
        <taxon>Humisphaera</taxon>
    </lineage>
</organism>
<evidence type="ECO:0000256" key="5">
    <source>
        <dbReference type="ARBA" id="ARBA00023163"/>
    </source>
</evidence>
<dbReference type="SUPFAM" id="SSF88946">
    <property type="entry name" value="Sigma2 domain of RNA polymerase sigma factors"/>
    <property type="match status" value="1"/>
</dbReference>
<keyword evidence="5 6" id="KW-0804">Transcription</keyword>
<dbReference type="EMBL" id="CP063458">
    <property type="protein sequence ID" value="QOV89787.1"/>
    <property type="molecule type" value="Genomic_DNA"/>
</dbReference>
<evidence type="ECO:0000313" key="9">
    <source>
        <dbReference type="EMBL" id="QOV89787.1"/>
    </source>
</evidence>
<evidence type="ECO:0000259" key="7">
    <source>
        <dbReference type="Pfam" id="PF04542"/>
    </source>
</evidence>
<dbReference type="GO" id="GO:0003677">
    <property type="term" value="F:DNA binding"/>
    <property type="evidence" value="ECO:0007669"/>
    <property type="project" value="UniProtKB-KW"/>
</dbReference>
<gene>
    <name evidence="9" type="ORF">IPV69_27000</name>
</gene>
<comment type="similarity">
    <text evidence="1 6">Belongs to the sigma-70 factor family. ECF subfamily.</text>
</comment>
<dbReference type="CDD" id="cd06171">
    <property type="entry name" value="Sigma70_r4"/>
    <property type="match status" value="1"/>
</dbReference>
<dbReference type="InterPro" id="IPR013325">
    <property type="entry name" value="RNA_pol_sigma_r2"/>
</dbReference>
<dbReference type="RefSeq" id="WP_206292845.1">
    <property type="nucleotide sequence ID" value="NZ_CP063458.1"/>
</dbReference>
<dbReference type="InterPro" id="IPR000838">
    <property type="entry name" value="RNA_pol_sigma70_ECF_CS"/>
</dbReference>
<reference evidence="9 10" key="1">
    <citation type="submission" date="2020-10" db="EMBL/GenBank/DDBJ databases">
        <title>Wide distribution of Phycisphaera-like planctomycetes from WD2101 soil group in peatlands and genome analysis of the first cultivated representative.</title>
        <authorList>
            <person name="Dedysh S.N."/>
            <person name="Beletsky A.V."/>
            <person name="Ivanova A."/>
            <person name="Kulichevskaya I.S."/>
            <person name="Suzina N.E."/>
            <person name="Philippov D.A."/>
            <person name="Rakitin A.L."/>
            <person name="Mardanov A.V."/>
            <person name="Ravin N.V."/>
        </authorList>
    </citation>
    <scope>NUCLEOTIDE SEQUENCE [LARGE SCALE GENOMIC DNA]</scope>
    <source>
        <strain evidence="9 10">M1803</strain>
    </source>
</reference>
<dbReference type="PANTHER" id="PTHR43133">
    <property type="entry name" value="RNA POLYMERASE ECF-TYPE SIGMA FACTO"/>
    <property type="match status" value="1"/>
</dbReference>
<evidence type="ECO:0000256" key="4">
    <source>
        <dbReference type="ARBA" id="ARBA00023125"/>
    </source>
</evidence>
<dbReference type="InterPro" id="IPR014284">
    <property type="entry name" value="RNA_pol_sigma-70_dom"/>
</dbReference>
<evidence type="ECO:0000256" key="2">
    <source>
        <dbReference type="ARBA" id="ARBA00023015"/>
    </source>
</evidence>
<dbReference type="InterPro" id="IPR013249">
    <property type="entry name" value="RNA_pol_sigma70_r4_t2"/>
</dbReference>
<feature type="domain" description="RNA polymerase sigma factor 70 region 4 type 2" evidence="8">
    <location>
        <begin position="127"/>
        <end position="173"/>
    </location>
</feature>
<dbReference type="PROSITE" id="PS01063">
    <property type="entry name" value="SIGMA70_ECF"/>
    <property type="match status" value="1"/>
</dbReference>
<evidence type="ECO:0000256" key="6">
    <source>
        <dbReference type="RuleBase" id="RU000716"/>
    </source>
</evidence>
<protein>
    <recommendedName>
        <fullName evidence="6">RNA polymerase sigma factor</fullName>
    </recommendedName>
</protein>
<keyword evidence="10" id="KW-1185">Reference proteome</keyword>
<dbReference type="PANTHER" id="PTHR43133:SF25">
    <property type="entry name" value="RNA POLYMERASE SIGMA FACTOR RFAY-RELATED"/>
    <property type="match status" value="1"/>
</dbReference>
<evidence type="ECO:0000256" key="1">
    <source>
        <dbReference type="ARBA" id="ARBA00010641"/>
    </source>
</evidence>
<evidence type="ECO:0000256" key="3">
    <source>
        <dbReference type="ARBA" id="ARBA00023082"/>
    </source>
</evidence>
<dbReference type="AlphaFoldDB" id="A0A7M2WW56"/>